<dbReference type="OrthoDB" id="271595at2759"/>
<accession>A0A813H9K8</accession>
<dbReference type="InterPro" id="IPR037151">
    <property type="entry name" value="AlkB-like_sf"/>
</dbReference>
<dbReference type="Gene3D" id="2.60.120.590">
    <property type="entry name" value="Alpha-ketoglutarate-dependent dioxygenase AlkB-like"/>
    <property type="match status" value="1"/>
</dbReference>
<evidence type="ECO:0008006" key="3">
    <source>
        <dbReference type="Google" id="ProtNLM"/>
    </source>
</evidence>
<keyword evidence="2" id="KW-1185">Reference proteome</keyword>
<gene>
    <name evidence="1" type="ORF">PGLA1383_LOCUS50413</name>
</gene>
<dbReference type="EMBL" id="CAJNNV010031133">
    <property type="protein sequence ID" value="CAE8634795.1"/>
    <property type="molecule type" value="Genomic_DNA"/>
</dbReference>
<proteinExistence type="predicted"/>
<protein>
    <recommendedName>
        <fullName evidence="3">Alpha-ketoglutarate-dependent dioxygenase AlkB-like domain-containing protein</fullName>
    </recommendedName>
</protein>
<feature type="non-terminal residue" evidence="1">
    <location>
        <position position="111"/>
    </location>
</feature>
<dbReference type="Proteomes" id="UP000654075">
    <property type="component" value="Unassembled WGS sequence"/>
</dbReference>
<organism evidence="1 2">
    <name type="scientific">Polarella glacialis</name>
    <name type="common">Dinoflagellate</name>
    <dbReference type="NCBI Taxonomy" id="89957"/>
    <lineage>
        <taxon>Eukaryota</taxon>
        <taxon>Sar</taxon>
        <taxon>Alveolata</taxon>
        <taxon>Dinophyceae</taxon>
        <taxon>Suessiales</taxon>
        <taxon>Suessiaceae</taxon>
        <taxon>Polarella</taxon>
    </lineage>
</organism>
<sequence length="111" mass="12112">LGSPGHVFFSCSKPGTYLGLDEMRDLSAGKNQGVLLELPPRSMYVFLGFARYALCHGVPHPEAGPEAPSDRITITWRSVKPHPQAEADPPWPLPTPEDAEADGVVMYAQRL</sequence>
<evidence type="ECO:0000313" key="2">
    <source>
        <dbReference type="Proteomes" id="UP000654075"/>
    </source>
</evidence>
<name>A0A813H9K8_POLGL</name>
<reference evidence="1" key="1">
    <citation type="submission" date="2021-02" db="EMBL/GenBank/DDBJ databases">
        <authorList>
            <person name="Dougan E. K."/>
            <person name="Rhodes N."/>
            <person name="Thang M."/>
            <person name="Chan C."/>
        </authorList>
    </citation>
    <scope>NUCLEOTIDE SEQUENCE</scope>
</reference>
<comment type="caution">
    <text evidence="1">The sequence shown here is derived from an EMBL/GenBank/DDBJ whole genome shotgun (WGS) entry which is preliminary data.</text>
</comment>
<evidence type="ECO:0000313" key="1">
    <source>
        <dbReference type="EMBL" id="CAE8634795.1"/>
    </source>
</evidence>
<dbReference type="AlphaFoldDB" id="A0A813H9K8"/>